<sequence>MNSSEAKDKTKDLCARNTSFGCITLFRFLHALIAALVFALYIINLVSAASAFDPSVCSHRDKGMCTLTLFLACDKSDFFNKRRAELYNNECVLAGSVDGLVWNQVFELPHTAGGLPKTTLKINPHVDDDCGKGRGCRPRDTSEFWWGDQHFVPEDKL</sequence>
<proteinExistence type="predicted"/>
<dbReference type="Proteomes" id="UP001285441">
    <property type="component" value="Unassembled WGS sequence"/>
</dbReference>
<protein>
    <submittedName>
        <fullName evidence="2">Uncharacterized protein</fullName>
    </submittedName>
</protein>
<reference evidence="2" key="2">
    <citation type="submission" date="2023-06" db="EMBL/GenBank/DDBJ databases">
        <authorList>
            <consortium name="Lawrence Berkeley National Laboratory"/>
            <person name="Haridas S."/>
            <person name="Hensen N."/>
            <person name="Bonometti L."/>
            <person name="Westerberg I."/>
            <person name="Brannstrom I.O."/>
            <person name="Guillou S."/>
            <person name="Cros-Aarteil S."/>
            <person name="Calhoun S."/>
            <person name="Kuo A."/>
            <person name="Mondo S."/>
            <person name="Pangilinan J."/>
            <person name="Riley R."/>
            <person name="LaButti K."/>
            <person name="Andreopoulos B."/>
            <person name="Lipzen A."/>
            <person name="Chen C."/>
            <person name="Yanf M."/>
            <person name="Daum C."/>
            <person name="Ng V."/>
            <person name="Clum A."/>
            <person name="Steindorff A."/>
            <person name="Ohm R."/>
            <person name="Martin F."/>
            <person name="Silar P."/>
            <person name="Natvig D."/>
            <person name="Lalanne C."/>
            <person name="Gautier V."/>
            <person name="Ament-velasquez S.L."/>
            <person name="Kruys A."/>
            <person name="Hutchinson M.I."/>
            <person name="Powell A.J."/>
            <person name="Barry K."/>
            <person name="Miller A.N."/>
            <person name="Grigoriev I.V."/>
            <person name="Debuchy R."/>
            <person name="Gladieux P."/>
            <person name="Thoren M.H."/>
            <person name="Johannesson H."/>
        </authorList>
    </citation>
    <scope>NUCLEOTIDE SEQUENCE</scope>
    <source>
        <strain evidence="2">CBS 232.78</strain>
    </source>
</reference>
<evidence type="ECO:0000256" key="1">
    <source>
        <dbReference type="SAM" id="Phobius"/>
    </source>
</evidence>
<evidence type="ECO:0000313" key="3">
    <source>
        <dbReference type="Proteomes" id="UP001285441"/>
    </source>
</evidence>
<evidence type="ECO:0000313" key="2">
    <source>
        <dbReference type="EMBL" id="KAK3385544.1"/>
    </source>
</evidence>
<keyword evidence="1" id="KW-0472">Membrane</keyword>
<keyword evidence="1" id="KW-0812">Transmembrane</keyword>
<name>A0AAE0NQ72_9PEZI</name>
<dbReference type="EMBL" id="JAULSW010000004">
    <property type="protein sequence ID" value="KAK3385544.1"/>
    <property type="molecule type" value="Genomic_DNA"/>
</dbReference>
<accession>A0AAE0NQ72</accession>
<comment type="caution">
    <text evidence="2">The sequence shown here is derived from an EMBL/GenBank/DDBJ whole genome shotgun (WGS) entry which is preliminary data.</text>
</comment>
<keyword evidence="3" id="KW-1185">Reference proteome</keyword>
<organism evidence="2 3">
    <name type="scientific">Podospora didyma</name>
    <dbReference type="NCBI Taxonomy" id="330526"/>
    <lineage>
        <taxon>Eukaryota</taxon>
        <taxon>Fungi</taxon>
        <taxon>Dikarya</taxon>
        <taxon>Ascomycota</taxon>
        <taxon>Pezizomycotina</taxon>
        <taxon>Sordariomycetes</taxon>
        <taxon>Sordariomycetidae</taxon>
        <taxon>Sordariales</taxon>
        <taxon>Podosporaceae</taxon>
        <taxon>Podospora</taxon>
    </lineage>
</organism>
<reference evidence="2" key="1">
    <citation type="journal article" date="2023" name="Mol. Phylogenet. Evol.">
        <title>Genome-scale phylogeny and comparative genomics of the fungal order Sordariales.</title>
        <authorList>
            <person name="Hensen N."/>
            <person name="Bonometti L."/>
            <person name="Westerberg I."/>
            <person name="Brannstrom I.O."/>
            <person name="Guillou S."/>
            <person name="Cros-Aarteil S."/>
            <person name="Calhoun S."/>
            <person name="Haridas S."/>
            <person name="Kuo A."/>
            <person name="Mondo S."/>
            <person name="Pangilinan J."/>
            <person name="Riley R."/>
            <person name="LaButti K."/>
            <person name="Andreopoulos B."/>
            <person name="Lipzen A."/>
            <person name="Chen C."/>
            <person name="Yan M."/>
            <person name="Daum C."/>
            <person name="Ng V."/>
            <person name="Clum A."/>
            <person name="Steindorff A."/>
            <person name="Ohm R.A."/>
            <person name="Martin F."/>
            <person name="Silar P."/>
            <person name="Natvig D.O."/>
            <person name="Lalanne C."/>
            <person name="Gautier V."/>
            <person name="Ament-Velasquez S.L."/>
            <person name="Kruys A."/>
            <person name="Hutchinson M.I."/>
            <person name="Powell A.J."/>
            <person name="Barry K."/>
            <person name="Miller A.N."/>
            <person name="Grigoriev I.V."/>
            <person name="Debuchy R."/>
            <person name="Gladieux P."/>
            <person name="Hiltunen Thoren M."/>
            <person name="Johannesson H."/>
        </authorList>
    </citation>
    <scope>NUCLEOTIDE SEQUENCE</scope>
    <source>
        <strain evidence="2">CBS 232.78</strain>
    </source>
</reference>
<gene>
    <name evidence="2" type="ORF">B0H63DRAFT_560124</name>
</gene>
<keyword evidence="1" id="KW-1133">Transmembrane helix</keyword>
<feature type="transmembrane region" description="Helical" evidence="1">
    <location>
        <begin position="20"/>
        <end position="43"/>
    </location>
</feature>
<dbReference type="AlphaFoldDB" id="A0AAE0NQ72"/>